<reference evidence="1" key="1">
    <citation type="journal article" date="2014" name="Int. J. Syst. Evol. Microbiol.">
        <title>Complete genome sequence of Corynebacterium casei LMG S-19264T (=DSM 44701T), isolated from a smear-ripened cheese.</title>
        <authorList>
            <consortium name="US DOE Joint Genome Institute (JGI-PGF)"/>
            <person name="Walter F."/>
            <person name="Albersmeier A."/>
            <person name="Kalinowski J."/>
            <person name="Ruckert C."/>
        </authorList>
    </citation>
    <scope>NUCLEOTIDE SEQUENCE</scope>
    <source>
        <strain evidence="1">CGMCC 1.15085</strain>
    </source>
</reference>
<dbReference type="EMBL" id="BMHI01000001">
    <property type="protein sequence ID" value="GGB14988.1"/>
    <property type="molecule type" value="Genomic_DNA"/>
</dbReference>
<name>A0A916SRU9_9MICO</name>
<reference evidence="1" key="2">
    <citation type="submission" date="2020-09" db="EMBL/GenBank/DDBJ databases">
        <authorList>
            <person name="Sun Q."/>
            <person name="Zhou Y."/>
        </authorList>
    </citation>
    <scope>NUCLEOTIDE SEQUENCE</scope>
    <source>
        <strain evidence="1">CGMCC 1.15085</strain>
    </source>
</reference>
<sequence length="202" mass="20070">MSSSTTTRRRNARLLTAGAIVAGLAASAAIVWQASYSAFSAQTSNPSSNWTAGTVALSDDDTSSAMFNATGLKPGSTGTKCIAVTSTGSLASAVKLYGTTPSTTNALASSINLTIAQGTGGGFGSCTGFTALASGATVYSGTLDTFGKTATNYATGLGTWAPTGSASDTRVYQITYTLDPAAPNSVQGGTASIGLTWEAQNS</sequence>
<keyword evidence="2" id="KW-1185">Reference proteome</keyword>
<evidence type="ECO:0008006" key="3">
    <source>
        <dbReference type="Google" id="ProtNLM"/>
    </source>
</evidence>
<comment type="caution">
    <text evidence="1">The sequence shown here is derived from an EMBL/GenBank/DDBJ whole genome shotgun (WGS) entry which is preliminary data.</text>
</comment>
<evidence type="ECO:0000313" key="2">
    <source>
        <dbReference type="Proteomes" id="UP000636793"/>
    </source>
</evidence>
<proteinExistence type="predicted"/>
<gene>
    <name evidence="1" type="ORF">GCM10011492_00830</name>
</gene>
<protein>
    <recommendedName>
        <fullName evidence="3">Camelysin metallo-endopeptidase</fullName>
    </recommendedName>
</protein>
<dbReference type="Proteomes" id="UP000636793">
    <property type="component" value="Unassembled WGS sequence"/>
</dbReference>
<dbReference type="RefSeq" id="WP_188835018.1">
    <property type="nucleotide sequence ID" value="NZ_BMHI01000001.1"/>
</dbReference>
<accession>A0A916SRU9</accession>
<organism evidence="1 2">
    <name type="scientific">Flexivirga endophytica</name>
    <dbReference type="NCBI Taxonomy" id="1849103"/>
    <lineage>
        <taxon>Bacteria</taxon>
        <taxon>Bacillati</taxon>
        <taxon>Actinomycetota</taxon>
        <taxon>Actinomycetes</taxon>
        <taxon>Micrococcales</taxon>
        <taxon>Dermacoccaceae</taxon>
        <taxon>Flexivirga</taxon>
    </lineage>
</organism>
<dbReference type="AlphaFoldDB" id="A0A916SRU9"/>
<evidence type="ECO:0000313" key="1">
    <source>
        <dbReference type="EMBL" id="GGB14988.1"/>
    </source>
</evidence>